<dbReference type="EMBL" id="JAAVJS010000250">
    <property type="protein sequence ID" value="NJX17090.1"/>
    <property type="molecule type" value="Genomic_DNA"/>
</dbReference>
<dbReference type="Gene3D" id="3.30.240.20">
    <property type="entry name" value="bsu07140 like domains"/>
    <property type="match status" value="1"/>
</dbReference>
<dbReference type="InterPro" id="IPR007353">
    <property type="entry name" value="DUF421"/>
</dbReference>
<keyword evidence="3" id="KW-1185">Reference proteome</keyword>
<dbReference type="Pfam" id="PF04239">
    <property type="entry name" value="DUF421"/>
    <property type="match status" value="1"/>
</dbReference>
<protein>
    <submittedName>
        <fullName evidence="2">DUF421 domain-containing protein</fullName>
    </submittedName>
</protein>
<reference evidence="2 3" key="1">
    <citation type="submission" date="2020-03" db="EMBL/GenBank/DDBJ databases">
        <title>Tamlana sp. nov, isolated from XXX.</title>
        <authorList>
            <person name="Cao W.R."/>
        </authorList>
    </citation>
    <scope>NUCLEOTIDE SEQUENCE [LARGE SCALE GENOMIC DNA]</scope>
    <source>
        <strain evidence="2 3">HST1-43</strain>
    </source>
</reference>
<name>A0ABX1DFT0_9FLAO</name>
<accession>A0ABX1DFT0</accession>
<evidence type="ECO:0000313" key="2">
    <source>
        <dbReference type="EMBL" id="NJX17090.1"/>
    </source>
</evidence>
<proteinExistence type="predicted"/>
<gene>
    <name evidence="2" type="ORF">HC176_16575</name>
</gene>
<evidence type="ECO:0000313" key="3">
    <source>
        <dbReference type="Proteomes" id="UP000760545"/>
    </source>
</evidence>
<sequence length="85" mass="9792">MRYKIFRKIFTANPKLLYYRGEFLEKAMKKEGVAKSELIGEARKKGYGNFEEIELIILESDATFSIIGKLTDSDSATYKEILNDC</sequence>
<dbReference type="InterPro" id="IPR023090">
    <property type="entry name" value="UPF0702_alpha/beta_dom_sf"/>
</dbReference>
<evidence type="ECO:0000259" key="1">
    <source>
        <dbReference type="Pfam" id="PF04239"/>
    </source>
</evidence>
<dbReference type="Proteomes" id="UP000760545">
    <property type="component" value="Unassembled WGS sequence"/>
</dbReference>
<feature type="domain" description="YetF C-terminal" evidence="1">
    <location>
        <begin position="2"/>
        <end position="71"/>
    </location>
</feature>
<organism evidence="2 3">
    <name type="scientific">Tamlana crocina</name>
    <dbReference type="NCBI Taxonomy" id="393006"/>
    <lineage>
        <taxon>Bacteria</taxon>
        <taxon>Pseudomonadati</taxon>
        <taxon>Bacteroidota</taxon>
        <taxon>Flavobacteriia</taxon>
        <taxon>Flavobacteriales</taxon>
        <taxon>Flavobacteriaceae</taxon>
        <taxon>Tamlana</taxon>
    </lineage>
</organism>
<comment type="caution">
    <text evidence="2">The sequence shown here is derived from an EMBL/GenBank/DDBJ whole genome shotgun (WGS) entry which is preliminary data.</text>
</comment>